<proteinExistence type="predicted"/>
<accession>A0A840YW08</accession>
<evidence type="ECO:0000313" key="3">
    <source>
        <dbReference type="Proteomes" id="UP000554342"/>
    </source>
</evidence>
<feature type="transmembrane region" description="Helical" evidence="1">
    <location>
        <begin position="177"/>
        <end position="200"/>
    </location>
</feature>
<evidence type="ECO:0008006" key="4">
    <source>
        <dbReference type="Google" id="ProtNLM"/>
    </source>
</evidence>
<dbReference type="Proteomes" id="UP000554342">
    <property type="component" value="Unassembled WGS sequence"/>
</dbReference>
<feature type="transmembrane region" description="Helical" evidence="1">
    <location>
        <begin position="21"/>
        <end position="38"/>
    </location>
</feature>
<dbReference type="RefSeq" id="WP_184001540.1">
    <property type="nucleotide sequence ID" value="NZ_BAABIF010000004.1"/>
</dbReference>
<keyword evidence="1" id="KW-0472">Membrane</keyword>
<protein>
    <recommendedName>
        <fullName evidence="4">Glycerophosphoryl diester phosphodiesterase membrane domain-containing protein</fullName>
    </recommendedName>
</protein>
<reference evidence="2 3" key="1">
    <citation type="submission" date="2020-08" db="EMBL/GenBank/DDBJ databases">
        <title>Genomic Encyclopedia of Type Strains, Phase IV (KMG-IV): sequencing the most valuable type-strain genomes for metagenomic binning, comparative biology and taxonomic classification.</title>
        <authorList>
            <person name="Goeker M."/>
        </authorList>
    </citation>
    <scope>NUCLEOTIDE SEQUENCE [LARGE SCALE GENOMIC DNA]</scope>
    <source>
        <strain evidence="2 3">DSM 27203</strain>
    </source>
</reference>
<feature type="transmembrane region" description="Helical" evidence="1">
    <location>
        <begin position="50"/>
        <end position="68"/>
    </location>
</feature>
<dbReference type="EMBL" id="JACIJI010000001">
    <property type="protein sequence ID" value="MBB5717823.1"/>
    <property type="molecule type" value="Genomic_DNA"/>
</dbReference>
<keyword evidence="3" id="KW-1185">Reference proteome</keyword>
<evidence type="ECO:0000256" key="1">
    <source>
        <dbReference type="SAM" id="Phobius"/>
    </source>
</evidence>
<keyword evidence="1" id="KW-1133">Transmembrane helix</keyword>
<dbReference type="AlphaFoldDB" id="A0A840YW08"/>
<feature type="transmembrane region" description="Helical" evidence="1">
    <location>
        <begin position="80"/>
        <end position="104"/>
    </location>
</feature>
<evidence type="ECO:0000313" key="2">
    <source>
        <dbReference type="EMBL" id="MBB5717823.1"/>
    </source>
</evidence>
<gene>
    <name evidence="2" type="ORF">FHR23_000730</name>
</gene>
<comment type="caution">
    <text evidence="2">The sequence shown here is derived from an EMBL/GenBank/DDBJ whole genome shotgun (WGS) entry which is preliminary data.</text>
</comment>
<sequence>METDFDARTLLTRTFDMLAEKMAPGLVALIALLALGVAGDLYRPDSFSSLPFSMGAIAAQYFVVRRLLPMQPDFLSHPGGFGTFFGVALLVGIGTALGVVLLILPGLYLWVRWSIAVPVAIAEREPVGAAIGESWRRTNGHVIPIALCGLLIWGPMLVGAGLVGYWEGLGRGVSIPLVLLANILAVTPTVLGWYLSVAVYELLSGRTSELAEVFA</sequence>
<feature type="transmembrane region" description="Helical" evidence="1">
    <location>
        <begin position="142"/>
        <end position="165"/>
    </location>
</feature>
<organism evidence="2 3">
    <name type="scientific">Stakelama sediminis</name>
    <dbReference type="NCBI Taxonomy" id="463200"/>
    <lineage>
        <taxon>Bacteria</taxon>
        <taxon>Pseudomonadati</taxon>
        <taxon>Pseudomonadota</taxon>
        <taxon>Alphaproteobacteria</taxon>
        <taxon>Sphingomonadales</taxon>
        <taxon>Sphingomonadaceae</taxon>
        <taxon>Stakelama</taxon>
    </lineage>
</organism>
<keyword evidence="1" id="KW-0812">Transmembrane</keyword>
<name>A0A840YW08_9SPHN</name>